<keyword evidence="3" id="KW-1185">Reference proteome</keyword>
<name>R7UHU4_CAPTE</name>
<dbReference type="Proteomes" id="UP000014760">
    <property type="component" value="Unassembled WGS sequence"/>
</dbReference>
<reference evidence="1 3" key="2">
    <citation type="journal article" date="2013" name="Nature">
        <title>Insights into bilaterian evolution from three spiralian genomes.</title>
        <authorList>
            <person name="Simakov O."/>
            <person name="Marletaz F."/>
            <person name="Cho S.J."/>
            <person name="Edsinger-Gonzales E."/>
            <person name="Havlak P."/>
            <person name="Hellsten U."/>
            <person name="Kuo D.H."/>
            <person name="Larsson T."/>
            <person name="Lv J."/>
            <person name="Arendt D."/>
            <person name="Savage R."/>
            <person name="Osoegawa K."/>
            <person name="de Jong P."/>
            <person name="Grimwood J."/>
            <person name="Chapman J.A."/>
            <person name="Shapiro H."/>
            <person name="Aerts A."/>
            <person name="Otillar R.P."/>
            <person name="Terry A.Y."/>
            <person name="Boore J.L."/>
            <person name="Grigoriev I.V."/>
            <person name="Lindberg D.R."/>
            <person name="Seaver E.C."/>
            <person name="Weisblat D.A."/>
            <person name="Putnam N.H."/>
            <person name="Rokhsar D.S."/>
        </authorList>
    </citation>
    <scope>NUCLEOTIDE SEQUENCE</scope>
    <source>
        <strain evidence="1 3">I ESC-2004</strain>
    </source>
</reference>
<gene>
    <name evidence="1" type="ORF">CAPTEDRAFT_190607</name>
</gene>
<dbReference type="AlphaFoldDB" id="R7UHU4"/>
<dbReference type="EMBL" id="KB303236">
    <property type="protein sequence ID" value="ELU03373.1"/>
    <property type="molecule type" value="Genomic_DNA"/>
</dbReference>
<protein>
    <submittedName>
        <fullName evidence="1 2">Uncharacterized protein</fullName>
    </submittedName>
</protein>
<accession>R7UHU4</accession>
<organism evidence="1">
    <name type="scientific">Capitella teleta</name>
    <name type="common">Polychaete worm</name>
    <dbReference type="NCBI Taxonomy" id="283909"/>
    <lineage>
        <taxon>Eukaryota</taxon>
        <taxon>Metazoa</taxon>
        <taxon>Spiralia</taxon>
        <taxon>Lophotrochozoa</taxon>
        <taxon>Annelida</taxon>
        <taxon>Polychaeta</taxon>
        <taxon>Sedentaria</taxon>
        <taxon>Scolecida</taxon>
        <taxon>Capitellidae</taxon>
        <taxon>Capitella</taxon>
    </lineage>
</organism>
<dbReference type="EnsemblMetazoa" id="CapteT190607">
    <property type="protein sequence ID" value="CapteP190607"/>
    <property type="gene ID" value="CapteG190607"/>
</dbReference>
<reference evidence="3" key="1">
    <citation type="submission" date="2012-12" db="EMBL/GenBank/DDBJ databases">
        <authorList>
            <person name="Hellsten U."/>
            <person name="Grimwood J."/>
            <person name="Chapman J.A."/>
            <person name="Shapiro H."/>
            <person name="Aerts A."/>
            <person name="Otillar R.P."/>
            <person name="Terry A.Y."/>
            <person name="Boore J.L."/>
            <person name="Simakov O."/>
            <person name="Marletaz F."/>
            <person name="Cho S.-J."/>
            <person name="Edsinger-Gonzales E."/>
            <person name="Havlak P."/>
            <person name="Kuo D.-H."/>
            <person name="Larsson T."/>
            <person name="Lv J."/>
            <person name="Arendt D."/>
            <person name="Savage R."/>
            <person name="Osoegawa K."/>
            <person name="de Jong P."/>
            <person name="Lindberg D.R."/>
            <person name="Seaver E.C."/>
            <person name="Weisblat D.A."/>
            <person name="Putnam N.H."/>
            <person name="Grigoriev I.V."/>
            <person name="Rokhsar D.S."/>
        </authorList>
    </citation>
    <scope>NUCLEOTIDE SEQUENCE</scope>
    <source>
        <strain evidence="3">I ESC-2004</strain>
    </source>
</reference>
<evidence type="ECO:0000313" key="3">
    <source>
        <dbReference type="Proteomes" id="UP000014760"/>
    </source>
</evidence>
<dbReference type="HOGENOM" id="CLU_1462670_0_0_1"/>
<evidence type="ECO:0000313" key="1">
    <source>
        <dbReference type="EMBL" id="ELU03373.1"/>
    </source>
</evidence>
<sequence length="185" mass="21587">MTGELGVDVLSNLVWLQRMSAIGVAEMGICEDERKRMKKVELERRVQEVGRMRWEEQLQRDERTRRYHVCTRERRDEVRVVCGWTGWGRSEVDDERLYLLEIEDINKEKLELQIVTVPKQRHFNPINLNLEPGATGIPSTITTSQSEPQQFKVPCYQNSLAHDAPILRYLSDPYSKTLAVSTKNE</sequence>
<proteinExistence type="predicted"/>
<reference evidence="2" key="3">
    <citation type="submission" date="2015-06" db="UniProtKB">
        <authorList>
            <consortium name="EnsemblMetazoa"/>
        </authorList>
    </citation>
    <scope>IDENTIFICATION</scope>
</reference>
<evidence type="ECO:0000313" key="2">
    <source>
        <dbReference type="EnsemblMetazoa" id="CapteP190607"/>
    </source>
</evidence>
<dbReference type="EMBL" id="AMQN01008495">
    <property type="status" value="NOT_ANNOTATED_CDS"/>
    <property type="molecule type" value="Genomic_DNA"/>
</dbReference>